<dbReference type="GO" id="GO:0005819">
    <property type="term" value="C:spindle"/>
    <property type="evidence" value="ECO:0007669"/>
    <property type="project" value="TreeGrafter"/>
</dbReference>
<gene>
    <name evidence="4" type="primary">LOC120273479</name>
</gene>
<sequence length="580" mass="65556">MTLLRAEFTSCGSLLRELQDLWDDIGETDHEKDRMILQLEQECFDVYRRKVEQAKKHKSDLQRSVAEGESEVSNLISALGEQESLKLVRKPNSSLKEQLAAINPLLEDLRRKKEEKIQEFLDVESKIAKLCLEIAGSAQQGTPVLPQLDERDLTLNRLGKLNSQLQELLKDKSLRLQKVNSHMKAIHELSTIMSIDFSKMMSEVHPSYGDLANSHPKSISNDSLAKLAGIVQSLKQEKKQRLEKLQLLGSTLIELWNLLDTPTDEQKIFDHITSLISESVNTVLGQACLALDVIEQAKLEVQRLNILKASKMKELVLKKQSELEQIYSSVHMDADGDLERQMLIGLIDSGKADLSELLSNMDDNIIKAKEHALSRRDILEKVEKWTYASAEESWLDDYERDQNRYSAGRGAHKNLKRAEKARILVNKIPSLLENLTSKVKAWEKEKGMTFLYNKVPLLVTLDGYIVLRQQREEEKRRLREQKKIQEQFAAEQEALFGSKPSPLRPFTARKPLGQSSNGNTVGGTPINHRVSTPLARQAISSSGKEKKDHVKVGNAIPVNYVALPKEDSLSHNNSSAIVSP</sequence>
<dbReference type="GeneID" id="120273479"/>
<keyword evidence="3" id="KW-1185">Reference proteome</keyword>
<dbReference type="GO" id="GO:0008017">
    <property type="term" value="F:microtubule binding"/>
    <property type="evidence" value="ECO:0007669"/>
    <property type="project" value="InterPro"/>
</dbReference>
<dbReference type="PANTHER" id="PTHR19321:SF4">
    <property type="entry name" value="65-KDA MICROTUBULE-ASSOCIATED PROTEIN 5"/>
    <property type="match status" value="1"/>
</dbReference>
<proteinExistence type="inferred from homology"/>
<dbReference type="GO" id="GO:0005874">
    <property type="term" value="C:microtubule"/>
    <property type="evidence" value="ECO:0007669"/>
    <property type="project" value="UniProtKB-KW"/>
</dbReference>
<name>A0AB40C862_DIOCR</name>
<evidence type="ECO:0000313" key="3">
    <source>
        <dbReference type="Proteomes" id="UP001515500"/>
    </source>
</evidence>
<dbReference type="Pfam" id="PF03999">
    <property type="entry name" value="MAP65_ASE1"/>
    <property type="match status" value="1"/>
</dbReference>
<dbReference type="InterPro" id="IPR007145">
    <property type="entry name" value="MAP65_Ase1_PRC1"/>
</dbReference>
<accession>A0AB40C862</accession>
<protein>
    <submittedName>
        <fullName evidence="4">65-kDa microtubule-associated protein 5-like</fullName>
    </submittedName>
</protein>
<dbReference type="RefSeq" id="XP_039136039.1">
    <property type="nucleotide sequence ID" value="XM_039280105.1"/>
</dbReference>
<keyword evidence="2" id="KW-0493">Microtubule</keyword>
<dbReference type="Proteomes" id="UP001515500">
    <property type="component" value="Chromosome 12"/>
</dbReference>
<reference evidence="4" key="1">
    <citation type="submission" date="2025-08" db="UniProtKB">
        <authorList>
            <consortium name="RefSeq"/>
        </authorList>
    </citation>
    <scope>IDENTIFICATION</scope>
</reference>
<evidence type="ECO:0000313" key="4">
    <source>
        <dbReference type="RefSeq" id="XP_039136039.1"/>
    </source>
</evidence>
<evidence type="ECO:0000256" key="1">
    <source>
        <dbReference type="ARBA" id="ARBA00006187"/>
    </source>
</evidence>
<evidence type="ECO:0000256" key="2">
    <source>
        <dbReference type="ARBA" id="ARBA00022701"/>
    </source>
</evidence>
<dbReference type="AlphaFoldDB" id="A0AB40C862"/>
<dbReference type="Gene3D" id="1.20.58.1520">
    <property type="match status" value="1"/>
</dbReference>
<comment type="similarity">
    <text evidence="1">Belongs to the MAP65/ASE1 family.</text>
</comment>
<organism evidence="3 4">
    <name type="scientific">Dioscorea cayennensis subsp. rotundata</name>
    <name type="common">White Guinea yam</name>
    <name type="synonym">Dioscorea rotundata</name>
    <dbReference type="NCBI Taxonomy" id="55577"/>
    <lineage>
        <taxon>Eukaryota</taxon>
        <taxon>Viridiplantae</taxon>
        <taxon>Streptophyta</taxon>
        <taxon>Embryophyta</taxon>
        <taxon>Tracheophyta</taxon>
        <taxon>Spermatophyta</taxon>
        <taxon>Magnoliopsida</taxon>
        <taxon>Liliopsida</taxon>
        <taxon>Dioscoreales</taxon>
        <taxon>Dioscoreaceae</taxon>
        <taxon>Dioscorea</taxon>
    </lineage>
</organism>
<dbReference type="PANTHER" id="PTHR19321">
    <property type="entry name" value="PROTEIN REGULATOR OF CYTOKINESIS 1 PRC1-RELATED"/>
    <property type="match status" value="1"/>
</dbReference>
<dbReference type="GO" id="GO:0005737">
    <property type="term" value="C:cytoplasm"/>
    <property type="evidence" value="ECO:0007669"/>
    <property type="project" value="TreeGrafter"/>
</dbReference>
<dbReference type="GO" id="GO:0000226">
    <property type="term" value="P:microtubule cytoskeleton organization"/>
    <property type="evidence" value="ECO:0007669"/>
    <property type="project" value="InterPro"/>
</dbReference>